<comment type="caution">
    <text evidence="1">The sequence shown here is derived from an EMBL/GenBank/DDBJ whole genome shotgun (WGS) entry which is preliminary data.</text>
</comment>
<dbReference type="PATRIC" id="fig|1398.22.peg.2587"/>
<protein>
    <submittedName>
        <fullName evidence="1">Uncharacterized protein</fullName>
    </submittedName>
</protein>
<accession>A0A133KIS4</accession>
<organism evidence="1 2">
    <name type="scientific">Heyndrickxia coagulans</name>
    <name type="common">Weizmannia coagulans</name>
    <dbReference type="NCBI Taxonomy" id="1398"/>
    <lineage>
        <taxon>Bacteria</taxon>
        <taxon>Bacillati</taxon>
        <taxon>Bacillota</taxon>
        <taxon>Bacilli</taxon>
        <taxon>Bacillales</taxon>
        <taxon>Bacillaceae</taxon>
        <taxon>Heyndrickxia</taxon>
    </lineage>
</organism>
<dbReference type="AlphaFoldDB" id="A0A133KIS4"/>
<evidence type="ECO:0000313" key="1">
    <source>
        <dbReference type="EMBL" id="KWZ79481.1"/>
    </source>
</evidence>
<dbReference type="EMBL" id="LRPN01000116">
    <property type="protein sequence ID" value="KWZ79481.1"/>
    <property type="molecule type" value="Genomic_DNA"/>
</dbReference>
<dbReference type="Proteomes" id="UP000070376">
    <property type="component" value="Unassembled WGS sequence"/>
</dbReference>
<proteinExistence type="predicted"/>
<name>A0A133KIS4_HEYCO</name>
<sequence length="51" mass="5531">MVGFERKKGCLGSLFLIQQGPKNGKRETCIRLDARFPGANACEIPAQPGRA</sequence>
<reference evidence="2" key="1">
    <citation type="submission" date="2016-01" db="EMBL/GenBank/DDBJ databases">
        <authorList>
            <person name="Mitreva M."/>
            <person name="Pepin K.H."/>
            <person name="Mihindukulasuriya K.A."/>
            <person name="Fulton R."/>
            <person name="Fronick C."/>
            <person name="O'Laughlin M."/>
            <person name="Miner T."/>
            <person name="Herter B."/>
            <person name="Rosa B.A."/>
            <person name="Cordes M."/>
            <person name="Tomlinson C."/>
            <person name="Wollam A."/>
            <person name="Palsikar V.B."/>
            <person name="Mardis E.R."/>
            <person name="Wilson R.K."/>
        </authorList>
    </citation>
    <scope>NUCLEOTIDE SEQUENCE [LARGE SCALE GENOMIC DNA]</scope>
    <source>
        <strain evidence="2">GED7749B</strain>
    </source>
</reference>
<evidence type="ECO:0000313" key="2">
    <source>
        <dbReference type="Proteomes" id="UP000070376"/>
    </source>
</evidence>
<gene>
    <name evidence="1" type="ORF">HMPREF3213_02585</name>
</gene>